<proteinExistence type="predicted"/>
<protein>
    <submittedName>
        <fullName evidence="2">HXXEE domain-containing protein</fullName>
    </submittedName>
</protein>
<dbReference type="Pfam" id="PF13787">
    <property type="entry name" value="HXXEE"/>
    <property type="match status" value="1"/>
</dbReference>
<dbReference type="InterPro" id="IPR025671">
    <property type="entry name" value="HXXEE"/>
</dbReference>
<keyword evidence="1" id="KW-0812">Transmembrane</keyword>
<keyword evidence="1" id="KW-1133">Transmembrane helix</keyword>
<accession>A0ABS1S7X5</accession>
<organism evidence="2 3">
    <name type="scientific">Paracoccus aerius</name>
    <dbReference type="NCBI Taxonomy" id="1915382"/>
    <lineage>
        <taxon>Bacteria</taxon>
        <taxon>Pseudomonadati</taxon>
        <taxon>Pseudomonadota</taxon>
        <taxon>Alphaproteobacteria</taxon>
        <taxon>Rhodobacterales</taxon>
        <taxon>Paracoccaceae</taxon>
        <taxon>Paracoccus</taxon>
    </lineage>
</organism>
<dbReference type="Proteomes" id="UP000644749">
    <property type="component" value="Unassembled WGS sequence"/>
</dbReference>
<feature type="transmembrane region" description="Helical" evidence="1">
    <location>
        <begin position="60"/>
        <end position="85"/>
    </location>
</feature>
<keyword evidence="3" id="KW-1185">Reference proteome</keyword>
<name>A0ABS1S7X5_9RHOB</name>
<evidence type="ECO:0000313" key="2">
    <source>
        <dbReference type="EMBL" id="MBL3674199.1"/>
    </source>
</evidence>
<sequence length="157" mass="16666">MSLSVLAWLCLAAYALHALEEFQMDWRDWAQDILKLPVGWPDFYVTNAAVLVLGAVQAQVALALPAVPLVFASLMLINAVFFHVLPTIVTRVYSPGTATAVLLFLPLGVQVFRNATATGSAGLGTCLAALAGGALLMAFPVVMLKIRHHHDTAAANA</sequence>
<dbReference type="RefSeq" id="WP_191309818.1">
    <property type="nucleotide sequence ID" value="NZ_BNCL01000006.1"/>
</dbReference>
<dbReference type="EMBL" id="JAESHT010000009">
    <property type="protein sequence ID" value="MBL3674199.1"/>
    <property type="molecule type" value="Genomic_DNA"/>
</dbReference>
<evidence type="ECO:0000313" key="3">
    <source>
        <dbReference type="Proteomes" id="UP000644749"/>
    </source>
</evidence>
<reference evidence="2 3" key="1">
    <citation type="submission" date="2021-01" db="EMBL/GenBank/DDBJ databases">
        <title>011410 draft genome.</title>
        <authorList>
            <person name="Lang L."/>
        </authorList>
    </citation>
    <scope>NUCLEOTIDE SEQUENCE [LARGE SCALE GENOMIC DNA]</scope>
    <source>
        <strain evidence="2 3">KCTC 42845</strain>
    </source>
</reference>
<feature type="transmembrane region" description="Helical" evidence="1">
    <location>
        <begin position="121"/>
        <end position="142"/>
    </location>
</feature>
<gene>
    <name evidence="2" type="ORF">JL111_11945</name>
</gene>
<feature type="transmembrane region" description="Helical" evidence="1">
    <location>
        <begin position="92"/>
        <end position="109"/>
    </location>
</feature>
<comment type="caution">
    <text evidence="2">The sequence shown here is derived from an EMBL/GenBank/DDBJ whole genome shotgun (WGS) entry which is preliminary data.</text>
</comment>
<keyword evidence="1" id="KW-0472">Membrane</keyword>
<evidence type="ECO:0000256" key="1">
    <source>
        <dbReference type="SAM" id="Phobius"/>
    </source>
</evidence>